<comment type="caution">
    <text evidence="2">The sequence shown here is derived from an EMBL/GenBank/DDBJ whole genome shotgun (WGS) entry which is preliminary data.</text>
</comment>
<dbReference type="Proteomes" id="UP001140272">
    <property type="component" value="Unassembled WGS sequence"/>
</dbReference>
<accession>A0A9X3BN38</accession>
<dbReference type="RefSeq" id="WP_070356605.1">
    <property type="nucleotide sequence ID" value="NZ_CP092427.2"/>
</dbReference>
<dbReference type="Pfam" id="PF02641">
    <property type="entry name" value="DUF190"/>
    <property type="match status" value="3"/>
</dbReference>
<evidence type="ECO:0000313" key="2">
    <source>
        <dbReference type="EMBL" id="MCV7070017.1"/>
    </source>
</evidence>
<dbReference type="InterPro" id="IPR011322">
    <property type="entry name" value="N-reg_PII-like_a/b"/>
</dbReference>
<evidence type="ECO:0000313" key="3">
    <source>
        <dbReference type="Proteomes" id="UP001140272"/>
    </source>
</evidence>
<organism evidence="2 3">
    <name type="scientific">Mycolicibacterium rufum</name>
    <dbReference type="NCBI Taxonomy" id="318424"/>
    <lineage>
        <taxon>Bacteria</taxon>
        <taxon>Bacillati</taxon>
        <taxon>Actinomycetota</taxon>
        <taxon>Actinomycetes</taxon>
        <taxon>Mycobacteriales</taxon>
        <taxon>Mycobacteriaceae</taxon>
        <taxon>Mycolicibacterium</taxon>
    </lineage>
</organism>
<dbReference type="PANTHER" id="PTHR35983">
    <property type="entry name" value="UPF0166 PROTEIN TM_0021"/>
    <property type="match status" value="1"/>
</dbReference>
<reference evidence="2" key="2">
    <citation type="journal article" date="2022" name="BMC Genomics">
        <title>Comparative genome analysis of mycobacteria focusing on tRNA and non-coding RNA.</title>
        <authorList>
            <person name="Behra P.R.K."/>
            <person name="Pettersson B.M.F."/>
            <person name="Ramesh M."/>
            <person name="Das S."/>
            <person name="Dasgupta S."/>
            <person name="Kirsebom L.A."/>
        </authorList>
    </citation>
    <scope>NUCLEOTIDE SEQUENCE</scope>
    <source>
        <strain evidence="2">DSM 45406</strain>
    </source>
</reference>
<dbReference type="PANTHER" id="PTHR35983:SF1">
    <property type="entry name" value="UPF0166 PROTEIN TM_0021"/>
    <property type="match status" value="1"/>
</dbReference>
<dbReference type="SUPFAM" id="SSF54913">
    <property type="entry name" value="GlnB-like"/>
    <property type="match status" value="3"/>
</dbReference>
<comment type="similarity">
    <text evidence="1">Belongs to the UPF0166 family.</text>
</comment>
<evidence type="ECO:0000256" key="1">
    <source>
        <dbReference type="ARBA" id="ARBA00010554"/>
    </source>
</evidence>
<sequence length="351" mass="37918">MARSTPGGRPVTEILSLTAYFAERQRSGDRFLADAMLDLFEREHVAAGMMLRGIAGFGTTHVVRTDRSLTLSEDPPVTVTAVDLPERIRALADTVVDLTGRGLITIERAWLLPGSAPTDLDGSVRLSLYLGRKQPVAGMPGYVAVCDVLHRHGFVAADVFLGVDGTVAGERRRARFFSHNTEVPVLITGIGTRGQALDAVDELTGMLDSPLFSLRPVVVCKIDGRTLASPPDAWPVQKLTVHTSEDTRHHGRPVHRALIAQLRETDHAGGATALRGLWGFRGTQRPHGDRFLQLGRRVPVTTVLVDTAATMAADYRIVDAVTAEHGVVTCEPVPALIAVNGDRRRGSLTLD</sequence>
<protein>
    <submittedName>
        <fullName evidence="2">DUF190 domain-containing protein</fullName>
    </submittedName>
</protein>
<dbReference type="InterPro" id="IPR003793">
    <property type="entry name" value="UPF0166"/>
</dbReference>
<dbReference type="InterPro" id="IPR015867">
    <property type="entry name" value="N-reg_PII/ATP_PRibTrfase_C"/>
</dbReference>
<dbReference type="EMBL" id="JACKRN010000202">
    <property type="protein sequence ID" value="MCV7070017.1"/>
    <property type="molecule type" value="Genomic_DNA"/>
</dbReference>
<name>A0A9X3BN38_9MYCO</name>
<dbReference type="Gene3D" id="3.30.70.120">
    <property type="match status" value="3"/>
</dbReference>
<dbReference type="AlphaFoldDB" id="A0A9X3BN38"/>
<gene>
    <name evidence="2" type="ORF">H7H73_05415</name>
</gene>
<reference evidence="2" key="1">
    <citation type="submission" date="2020-07" db="EMBL/GenBank/DDBJ databases">
        <authorList>
            <person name="Pettersson B.M.F."/>
            <person name="Behra P.R.K."/>
            <person name="Ramesh M."/>
            <person name="Das S."/>
            <person name="Dasgupta S."/>
            <person name="Kirsebom L.A."/>
        </authorList>
    </citation>
    <scope>NUCLEOTIDE SEQUENCE</scope>
    <source>
        <strain evidence="2">DSM 45406</strain>
    </source>
</reference>
<proteinExistence type="inferred from homology"/>